<dbReference type="Gene3D" id="3.40.50.300">
    <property type="entry name" value="P-loop containing nucleotide triphosphate hydrolases"/>
    <property type="match status" value="1"/>
</dbReference>
<dbReference type="PANTHER" id="PTHR43038">
    <property type="entry name" value="ATP-BINDING CASSETTE, SUB-FAMILY H, MEMBER 1"/>
    <property type="match status" value="1"/>
</dbReference>
<evidence type="ECO:0000313" key="5">
    <source>
        <dbReference type="Proteomes" id="UP000217334"/>
    </source>
</evidence>
<dbReference type="InterPro" id="IPR003593">
    <property type="entry name" value="AAA+_ATPase"/>
</dbReference>
<dbReference type="PROSITE" id="PS00211">
    <property type="entry name" value="ABC_TRANSPORTER_1"/>
    <property type="match status" value="1"/>
</dbReference>
<evidence type="ECO:0000256" key="1">
    <source>
        <dbReference type="ARBA" id="ARBA00022741"/>
    </source>
</evidence>
<dbReference type="AlphaFoldDB" id="A0A250F9A0"/>
<dbReference type="PROSITE" id="PS50893">
    <property type="entry name" value="ABC_TRANSPORTER_2"/>
    <property type="match status" value="1"/>
</dbReference>
<gene>
    <name evidence="4" type="ORF">CGC59_13590</name>
</gene>
<dbReference type="InterPro" id="IPR027417">
    <property type="entry name" value="P-loop_NTPase"/>
</dbReference>
<dbReference type="GO" id="GO:0016887">
    <property type="term" value="F:ATP hydrolysis activity"/>
    <property type="evidence" value="ECO:0007669"/>
    <property type="project" value="InterPro"/>
</dbReference>
<dbReference type="SUPFAM" id="SSF52540">
    <property type="entry name" value="P-loop containing nucleoside triphosphate hydrolases"/>
    <property type="match status" value="1"/>
</dbReference>
<protein>
    <submittedName>
        <fullName evidence="4">ABC transporter ATP-binding protein</fullName>
    </submittedName>
</protein>
<evidence type="ECO:0000256" key="2">
    <source>
        <dbReference type="ARBA" id="ARBA00022840"/>
    </source>
</evidence>
<dbReference type="GO" id="GO:0005524">
    <property type="term" value="F:ATP binding"/>
    <property type="evidence" value="ECO:0007669"/>
    <property type="project" value="UniProtKB-KW"/>
</dbReference>
<keyword evidence="1" id="KW-0547">Nucleotide-binding</keyword>
<sequence length="253" mass="28095">MNTILNAIEVRHLSKQYKETTVLALNDVSFEVRKGEVYGILGPNGAGKTTLMSILFGSIKPTMGSFTIAGLTYKDTLLRYKIGVVPQEYALYPTLTARENLHYFGSLYGLKGKELKAKTDEALERVALSTVADKKIAHFSGGMKRRINLVAGILHTPEVLFLDEPTVGVDVQSKNIIIDYLKELNARGMSVLYTSHHLQEAQDFCDRIGILSEGRLIKEDTPENLIKEVQAFNLEEVFIQITNKASEGSQLGM</sequence>
<dbReference type="EMBL" id="CP022383">
    <property type="protein sequence ID" value="ATA80638.1"/>
    <property type="molecule type" value="Genomic_DNA"/>
</dbReference>
<proteinExistence type="predicted"/>
<accession>A0A250F9A0</accession>
<dbReference type="InterPro" id="IPR003439">
    <property type="entry name" value="ABC_transporter-like_ATP-bd"/>
</dbReference>
<dbReference type="Pfam" id="PF00005">
    <property type="entry name" value="ABC_tran"/>
    <property type="match status" value="1"/>
</dbReference>
<keyword evidence="2 4" id="KW-0067">ATP-binding</keyword>
<dbReference type="RefSeq" id="WP_095902314.1">
    <property type="nucleotide sequence ID" value="NZ_CP022383.1"/>
</dbReference>
<name>A0A250F9A0_CAPSP</name>
<dbReference type="InterPro" id="IPR017871">
    <property type="entry name" value="ABC_transporter-like_CS"/>
</dbReference>
<dbReference type="SMART" id="SM00382">
    <property type="entry name" value="AAA"/>
    <property type="match status" value="1"/>
</dbReference>
<feature type="domain" description="ABC transporter" evidence="3">
    <location>
        <begin position="8"/>
        <end position="238"/>
    </location>
</feature>
<dbReference type="PANTHER" id="PTHR43038:SF3">
    <property type="entry name" value="ABC TRANSPORTER G FAMILY MEMBER 20 ISOFORM X1"/>
    <property type="match status" value="1"/>
</dbReference>
<dbReference type="Proteomes" id="UP000217334">
    <property type="component" value="Chromosome"/>
</dbReference>
<evidence type="ECO:0000259" key="3">
    <source>
        <dbReference type="PROSITE" id="PS50893"/>
    </source>
</evidence>
<organism evidence="4 5">
    <name type="scientific">Capnocytophaga sputigena</name>
    <dbReference type="NCBI Taxonomy" id="1019"/>
    <lineage>
        <taxon>Bacteria</taxon>
        <taxon>Pseudomonadati</taxon>
        <taxon>Bacteroidota</taxon>
        <taxon>Flavobacteriia</taxon>
        <taxon>Flavobacteriales</taxon>
        <taxon>Flavobacteriaceae</taxon>
        <taxon>Capnocytophaga</taxon>
    </lineage>
</organism>
<evidence type="ECO:0000313" key="4">
    <source>
        <dbReference type="EMBL" id="ATA80638.1"/>
    </source>
</evidence>
<reference evidence="5" key="1">
    <citation type="submission" date="2017-06" db="EMBL/GenBank/DDBJ databases">
        <title>Capnocytophaga spp. assemblies.</title>
        <authorList>
            <person name="Gulvik C.A."/>
        </authorList>
    </citation>
    <scope>NUCLEOTIDE SEQUENCE [LARGE SCALE GENOMIC DNA]</scope>
    <source>
        <strain evidence="5">H4486</strain>
    </source>
</reference>